<dbReference type="InterPro" id="IPR000595">
    <property type="entry name" value="cNMP-bd_dom"/>
</dbReference>
<sequence length="169" mass="18294">MPTGEELSGFGQLAALSENELRTLARAGRDVAFPVGHRMITEGGQADRCWLIGHGRILLDAQVPGRGAVVLQTLGGGDLLGWSWLVPPYRWHFGAVTAEPVEAVEFDARILSELADQDPRFGRALAMMLFEALLERLQATRARLLDLYRNPTETCAAAAARGTAGRGAR</sequence>
<dbReference type="Gene3D" id="2.60.120.10">
    <property type="entry name" value="Jelly Rolls"/>
    <property type="match status" value="1"/>
</dbReference>
<reference evidence="2 3" key="1">
    <citation type="submission" date="2023-12" db="EMBL/GenBank/DDBJ databases">
        <title>novel species in genus Nocarida.</title>
        <authorList>
            <person name="Li Z."/>
        </authorList>
    </citation>
    <scope>NUCLEOTIDE SEQUENCE [LARGE SCALE GENOMIC DNA]</scope>
    <source>
        <strain evidence="2 3">CDC186</strain>
    </source>
</reference>
<dbReference type="CDD" id="cd00038">
    <property type="entry name" value="CAP_ED"/>
    <property type="match status" value="1"/>
</dbReference>
<keyword evidence="3" id="KW-1185">Reference proteome</keyword>
<gene>
    <name evidence="2" type="ORF">U3653_18015</name>
</gene>
<proteinExistence type="predicted"/>
<evidence type="ECO:0000259" key="1">
    <source>
        <dbReference type="PROSITE" id="PS50042"/>
    </source>
</evidence>
<dbReference type="RefSeq" id="WP_195081309.1">
    <property type="nucleotide sequence ID" value="NZ_JAYESH010000006.1"/>
</dbReference>
<comment type="caution">
    <text evidence="2">The sequence shown here is derived from an EMBL/GenBank/DDBJ whole genome shotgun (WGS) entry which is preliminary data.</text>
</comment>
<dbReference type="PROSITE" id="PS50042">
    <property type="entry name" value="CNMP_BINDING_3"/>
    <property type="match status" value="1"/>
</dbReference>
<feature type="domain" description="Cyclic nucleotide-binding" evidence="1">
    <location>
        <begin position="12"/>
        <end position="81"/>
    </location>
</feature>
<dbReference type="EMBL" id="JAYKYQ010000007">
    <property type="protein sequence ID" value="MEB3511929.1"/>
    <property type="molecule type" value="Genomic_DNA"/>
</dbReference>
<dbReference type="InterPro" id="IPR018490">
    <property type="entry name" value="cNMP-bd_dom_sf"/>
</dbReference>
<organism evidence="2 3">
    <name type="scientific">Nocardia implantans</name>
    <dbReference type="NCBI Taxonomy" id="3108168"/>
    <lineage>
        <taxon>Bacteria</taxon>
        <taxon>Bacillati</taxon>
        <taxon>Actinomycetota</taxon>
        <taxon>Actinomycetes</taxon>
        <taxon>Mycobacteriales</taxon>
        <taxon>Nocardiaceae</taxon>
        <taxon>Nocardia</taxon>
    </lineage>
</organism>
<protein>
    <submittedName>
        <fullName evidence="2">Cyclic nucleotide-binding domain-containing protein</fullName>
    </submittedName>
</protein>
<name>A0ABU6AXQ4_9NOCA</name>
<evidence type="ECO:0000313" key="2">
    <source>
        <dbReference type="EMBL" id="MEB3511929.1"/>
    </source>
</evidence>
<dbReference type="Proteomes" id="UP001348098">
    <property type="component" value="Unassembled WGS sequence"/>
</dbReference>
<dbReference type="InterPro" id="IPR014710">
    <property type="entry name" value="RmlC-like_jellyroll"/>
</dbReference>
<dbReference type="SUPFAM" id="SSF51206">
    <property type="entry name" value="cAMP-binding domain-like"/>
    <property type="match status" value="1"/>
</dbReference>
<accession>A0ABU6AXQ4</accession>
<evidence type="ECO:0000313" key="3">
    <source>
        <dbReference type="Proteomes" id="UP001348098"/>
    </source>
</evidence>